<feature type="region of interest" description="Disordered" evidence="1">
    <location>
        <begin position="36"/>
        <end position="65"/>
    </location>
</feature>
<organism evidence="2">
    <name type="scientific">Haptolina brevifila</name>
    <dbReference type="NCBI Taxonomy" id="156173"/>
    <lineage>
        <taxon>Eukaryota</taxon>
        <taxon>Haptista</taxon>
        <taxon>Haptophyta</taxon>
        <taxon>Prymnesiophyceae</taxon>
        <taxon>Prymnesiales</taxon>
        <taxon>Prymnesiaceae</taxon>
        <taxon>Haptolina</taxon>
    </lineage>
</organism>
<accession>A0A7S2N8K6</accession>
<name>A0A7S2N8K6_9EUKA</name>
<proteinExistence type="predicted"/>
<reference evidence="2" key="1">
    <citation type="submission" date="2021-01" db="EMBL/GenBank/DDBJ databases">
        <authorList>
            <person name="Corre E."/>
            <person name="Pelletier E."/>
            <person name="Niang G."/>
            <person name="Scheremetjew M."/>
            <person name="Finn R."/>
            <person name="Kale V."/>
            <person name="Holt S."/>
            <person name="Cochrane G."/>
            <person name="Meng A."/>
            <person name="Brown T."/>
            <person name="Cohen L."/>
        </authorList>
    </citation>
    <scope>NUCLEOTIDE SEQUENCE</scope>
    <source>
        <strain evidence="2">UTEX LB 985</strain>
    </source>
</reference>
<evidence type="ECO:0000256" key="1">
    <source>
        <dbReference type="SAM" id="MobiDB-lite"/>
    </source>
</evidence>
<gene>
    <name evidence="2" type="ORF">CBRE1094_LOCUS36180</name>
</gene>
<dbReference type="AlphaFoldDB" id="A0A7S2N8K6"/>
<evidence type="ECO:0000313" key="2">
    <source>
        <dbReference type="EMBL" id="CAD9525930.1"/>
    </source>
</evidence>
<dbReference type="EMBL" id="HBGU01066354">
    <property type="protein sequence ID" value="CAD9525930.1"/>
    <property type="molecule type" value="Transcribed_RNA"/>
</dbReference>
<protein>
    <submittedName>
        <fullName evidence="2">Uncharacterized protein</fullName>
    </submittedName>
</protein>
<sequence length="123" mass="14070">MSDDKIVIEDRGYQGLSHLVPGQGLWRRRVVQERVAAAGDGQTSNSRFPQRTRSKHSSRRDQPISNAAYLDALSVQTSYRAQLQAMQQPKIYRRPLELADRPPPNTLIPDLKNGAWQFQYYGM</sequence>